<dbReference type="PANTHER" id="PTHR30572">
    <property type="entry name" value="MEMBRANE COMPONENT OF TRANSPORTER-RELATED"/>
    <property type="match status" value="1"/>
</dbReference>
<feature type="domain" description="ABC3 transporter permease C-terminal" evidence="7">
    <location>
        <begin position="278"/>
        <end position="380"/>
    </location>
</feature>
<keyword evidence="2" id="KW-1003">Cell membrane</keyword>
<comment type="subcellular location">
    <subcellularLocation>
        <location evidence="1">Cell membrane</location>
        <topology evidence="1">Multi-pass membrane protein</topology>
    </subcellularLocation>
</comment>
<feature type="transmembrane region" description="Helical" evidence="6">
    <location>
        <begin position="400"/>
        <end position="421"/>
    </location>
</feature>
<evidence type="ECO:0000256" key="4">
    <source>
        <dbReference type="ARBA" id="ARBA00022989"/>
    </source>
</evidence>
<organism evidence="9 10">
    <name type="scientific">Ancylomarina salipaludis</name>
    <dbReference type="NCBI Taxonomy" id="2501299"/>
    <lineage>
        <taxon>Bacteria</taxon>
        <taxon>Pseudomonadati</taxon>
        <taxon>Bacteroidota</taxon>
        <taxon>Bacteroidia</taxon>
        <taxon>Marinilabiliales</taxon>
        <taxon>Marinifilaceae</taxon>
        <taxon>Ancylomarina</taxon>
    </lineage>
</organism>
<keyword evidence="3 6" id="KW-0812">Transmembrane</keyword>
<name>A0A4Q1JK48_9BACT</name>
<evidence type="ECO:0000256" key="5">
    <source>
        <dbReference type="ARBA" id="ARBA00023136"/>
    </source>
</evidence>
<accession>A0A4Q1JK48</accession>
<dbReference type="Proteomes" id="UP000289703">
    <property type="component" value="Unassembled WGS sequence"/>
</dbReference>
<feature type="domain" description="MacB-like periplasmic core" evidence="8">
    <location>
        <begin position="15"/>
        <end position="228"/>
    </location>
</feature>
<dbReference type="GO" id="GO:0005886">
    <property type="term" value="C:plasma membrane"/>
    <property type="evidence" value="ECO:0007669"/>
    <property type="project" value="UniProtKB-SubCell"/>
</dbReference>
<reference evidence="9 10" key="1">
    <citation type="submission" date="2019-01" db="EMBL/GenBank/DDBJ databases">
        <title>Ancylomarina salipaludis sp. nov., isolated from a salt marsh.</title>
        <authorList>
            <person name="Yoon J.-H."/>
        </authorList>
    </citation>
    <scope>NUCLEOTIDE SEQUENCE [LARGE SCALE GENOMIC DNA]</scope>
    <source>
        <strain evidence="9 10">SHSM-M15</strain>
    </source>
</reference>
<keyword evidence="5 6" id="KW-0472">Membrane</keyword>
<evidence type="ECO:0000256" key="6">
    <source>
        <dbReference type="SAM" id="Phobius"/>
    </source>
</evidence>
<proteinExistence type="predicted"/>
<dbReference type="RefSeq" id="WP_129254888.1">
    <property type="nucleotide sequence ID" value="NZ_SAXA01000010.1"/>
</dbReference>
<dbReference type="AlphaFoldDB" id="A0A4Q1JK48"/>
<dbReference type="GO" id="GO:0022857">
    <property type="term" value="F:transmembrane transporter activity"/>
    <property type="evidence" value="ECO:0007669"/>
    <property type="project" value="TreeGrafter"/>
</dbReference>
<feature type="transmembrane region" description="Helical" evidence="6">
    <location>
        <begin position="771"/>
        <end position="793"/>
    </location>
</feature>
<feature type="transmembrane region" description="Helical" evidence="6">
    <location>
        <begin position="322"/>
        <end position="344"/>
    </location>
</feature>
<evidence type="ECO:0000256" key="1">
    <source>
        <dbReference type="ARBA" id="ARBA00004651"/>
    </source>
</evidence>
<feature type="transmembrane region" description="Helical" evidence="6">
    <location>
        <begin position="356"/>
        <end position="380"/>
    </location>
</feature>
<feature type="transmembrane region" description="Helical" evidence="6">
    <location>
        <begin position="739"/>
        <end position="759"/>
    </location>
</feature>
<dbReference type="InterPro" id="IPR050250">
    <property type="entry name" value="Macrolide_Exporter_MacB"/>
</dbReference>
<evidence type="ECO:0000256" key="2">
    <source>
        <dbReference type="ARBA" id="ARBA00022475"/>
    </source>
</evidence>
<evidence type="ECO:0000259" key="7">
    <source>
        <dbReference type="Pfam" id="PF02687"/>
    </source>
</evidence>
<protein>
    <submittedName>
        <fullName evidence="9">FtsX-like permease family protein</fullName>
    </submittedName>
</protein>
<dbReference type="EMBL" id="SAXA01000010">
    <property type="protein sequence ID" value="RXQ92232.1"/>
    <property type="molecule type" value="Genomic_DNA"/>
</dbReference>
<keyword evidence="4 6" id="KW-1133">Transmembrane helix</keyword>
<comment type="caution">
    <text evidence="9">The sequence shown here is derived from an EMBL/GenBank/DDBJ whole genome shotgun (WGS) entry which is preliminary data.</text>
</comment>
<dbReference type="Pfam" id="PF12704">
    <property type="entry name" value="MacB_PCD"/>
    <property type="match status" value="1"/>
</dbReference>
<dbReference type="InterPro" id="IPR025857">
    <property type="entry name" value="MacB_PCD"/>
</dbReference>
<gene>
    <name evidence="9" type="ORF">EO244_11830</name>
</gene>
<feature type="transmembrane region" description="Helical" evidence="6">
    <location>
        <begin position="687"/>
        <end position="706"/>
    </location>
</feature>
<dbReference type="Pfam" id="PF02687">
    <property type="entry name" value="FtsX"/>
    <property type="match status" value="2"/>
</dbReference>
<evidence type="ECO:0000313" key="9">
    <source>
        <dbReference type="EMBL" id="RXQ92232.1"/>
    </source>
</evidence>
<feature type="transmembrane region" description="Helical" evidence="6">
    <location>
        <begin position="272"/>
        <end position="290"/>
    </location>
</feature>
<evidence type="ECO:0000256" key="3">
    <source>
        <dbReference type="ARBA" id="ARBA00022692"/>
    </source>
</evidence>
<feature type="domain" description="ABC3 transporter permease C-terminal" evidence="7">
    <location>
        <begin position="690"/>
        <end position="803"/>
    </location>
</feature>
<sequence length="810" mass="92429">MILNQILKNKKWYSINTLGIGLAFAVALIIFTHVKKELSYDNFHSKADDIYRITTEDQQLEGQPPTSGIDGRLILPLYTNFPDIKEVVRLIHPDNTIITADKNNFSSKQLFFTNSQFFKIFDYKLLRGNRANLFNQPNQVVISKKTALAYFGTEEAIGKEINIQVQYLYSKSGNYTVAGVMDDFPDNSHFKADLLFSINNNEDINQFHTYTYLLLQKERNLSSLKNLINAYWKKNTKDGEPNPISQLMPLRDIHLYSHNADEMSTNGSMTSLIILIAGALIVFLIAFINYTNLNYVQFITDLKDFKIRMINGASLVDLGQIIFIRSLLPISFAILLGGLLAYNFDTISASSFNMNISAFDLLWISLIFYLIFALASLLPLATTKVSKDLAHSPYQGSKKFVASLLFQFMLSIAAIITTIVLHKQINLVNNLHPGDEKSAIVIMPDVPYHMIAKFEVLKESFLEHSEIRNVSAAFYKPGLNIPFSYPFEMEGIDKTVEKKLNMFSIEEDFFKLFNIKPLAGSLDMGITSSIPWENIALRIHDQNPNKDEFIKNLNAYTKEHGGFQEKYILNQSALKVLGIQNPEDAIGKSFQFNFMAPELFQKGKVIAVIGDLHYGDMFSKEEPMVLASKNLFNSTFIAKIDPRRKAEALQSLKTEWETLSPDHPFRYEFVDDLYEQIYFNQYKEMKALTLFSILSIILSVLGMFALSSFSIQHKTKEIGIRKANGSTSLEILMLLIKEYTQWVIVAFLIACPIAYYIARDWLSNFAYRIELSWWIFIVSGVMALIIAILTVSWQTWKAATQNPVEALKYE</sequence>
<evidence type="ECO:0000259" key="8">
    <source>
        <dbReference type="Pfam" id="PF12704"/>
    </source>
</evidence>
<dbReference type="InterPro" id="IPR003838">
    <property type="entry name" value="ABC3_permease_C"/>
</dbReference>
<dbReference type="PANTHER" id="PTHR30572:SF18">
    <property type="entry name" value="ABC-TYPE MACROLIDE FAMILY EXPORT SYSTEM PERMEASE COMPONENT 2"/>
    <property type="match status" value="1"/>
</dbReference>
<evidence type="ECO:0000313" key="10">
    <source>
        <dbReference type="Proteomes" id="UP000289703"/>
    </source>
</evidence>
<dbReference type="OrthoDB" id="8740261at2"/>
<keyword evidence="10" id="KW-1185">Reference proteome</keyword>
<feature type="transmembrane region" description="Helical" evidence="6">
    <location>
        <begin position="12"/>
        <end position="31"/>
    </location>
</feature>